<dbReference type="Proteomes" id="UP001165960">
    <property type="component" value="Unassembled WGS sequence"/>
</dbReference>
<keyword evidence="2" id="KW-1185">Reference proteome</keyword>
<evidence type="ECO:0000313" key="2">
    <source>
        <dbReference type="Proteomes" id="UP001165960"/>
    </source>
</evidence>
<sequence length="154" mass="16721">MQFFSVLTIVSCLALRAASSPLGREVQNNDDTSSHGHSHQLQPRSMGVVLKGCATPLSKGLGCLVKKGVNSVLKDPNLPLKTGNFVKDVAVKVKGSVDQNKANQQYSNLPLCKGTKHCLSKMVENTRHVDGKNKRVNFASKANQLYNKDSSFKP</sequence>
<comment type="caution">
    <text evidence="1">The sequence shown here is derived from an EMBL/GenBank/DDBJ whole genome shotgun (WGS) entry which is preliminary data.</text>
</comment>
<gene>
    <name evidence="1" type="ORF">DSO57_1001887</name>
</gene>
<accession>A0ACC2TJX4</accession>
<evidence type="ECO:0000313" key="1">
    <source>
        <dbReference type="EMBL" id="KAJ9074902.1"/>
    </source>
</evidence>
<name>A0ACC2TJX4_9FUNG</name>
<proteinExistence type="predicted"/>
<protein>
    <submittedName>
        <fullName evidence="1">Uncharacterized protein</fullName>
    </submittedName>
</protein>
<reference evidence="1" key="1">
    <citation type="submission" date="2022-04" db="EMBL/GenBank/DDBJ databases">
        <title>Genome of the entomopathogenic fungus Entomophthora muscae.</title>
        <authorList>
            <person name="Elya C."/>
            <person name="Lovett B.R."/>
            <person name="Lee E."/>
            <person name="Macias A.M."/>
            <person name="Hajek A.E."/>
            <person name="De Bivort B.L."/>
            <person name="Kasson M.T."/>
            <person name="De Fine Licht H.H."/>
            <person name="Stajich J.E."/>
        </authorList>
    </citation>
    <scope>NUCLEOTIDE SEQUENCE</scope>
    <source>
        <strain evidence="1">Berkeley</strain>
    </source>
</reference>
<dbReference type="EMBL" id="QTSX02002844">
    <property type="protein sequence ID" value="KAJ9074902.1"/>
    <property type="molecule type" value="Genomic_DNA"/>
</dbReference>
<organism evidence="1 2">
    <name type="scientific">Entomophthora muscae</name>
    <dbReference type="NCBI Taxonomy" id="34485"/>
    <lineage>
        <taxon>Eukaryota</taxon>
        <taxon>Fungi</taxon>
        <taxon>Fungi incertae sedis</taxon>
        <taxon>Zoopagomycota</taxon>
        <taxon>Entomophthoromycotina</taxon>
        <taxon>Entomophthoromycetes</taxon>
        <taxon>Entomophthorales</taxon>
        <taxon>Entomophthoraceae</taxon>
        <taxon>Entomophthora</taxon>
    </lineage>
</organism>